<comment type="caution">
    <text evidence="11">The sequence shown here is derived from an EMBL/GenBank/DDBJ whole genome shotgun (WGS) entry which is preliminary data.</text>
</comment>
<keyword evidence="7 10" id="KW-0119">Carbohydrate metabolism</keyword>
<dbReference type="GO" id="GO:0005975">
    <property type="term" value="P:carbohydrate metabolic process"/>
    <property type="evidence" value="ECO:0007669"/>
    <property type="project" value="InterPro"/>
</dbReference>
<protein>
    <recommendedName>
        <fullName evidence="4 10">4-alpha-glucanotransferase</fullName>
        <ecNumber evidence="3 10">2.4.1.25</ecNumber>
    </recommendedName>
    <alternativeName>
        <fullName evidence="8 10">Amylomaltase</fullName>
    </alternativeName>
    <alternativeName>
        <fullName evidence="9 10">Disproportionating enzyme</fullName>
    </alternativeName>
</protein>
<evidence type="ECO:0000256" key="4">
    <source>
        <dbReference type="ARBA" id="ARBA00020295"/>
    </source>
</evidence>
<evidence type="ECO:0000256" key="5">
    <source>
        <dbReference type="ARBA" id="ARBA00022676"/>
    </source>
</evidence>
<gene>
    <name evidence="11" type="primary">malQ</name>
    <name evidence="11" type="ORF">HP397_01970</name>
</gene>
<evidence type="ECO:0000256" key="6">
    <source>
        <dbReference type="ARBA" id="ARBA00022679"/>
    </source>
</evidence>
<keyword evidence="12" id="KW-1185">Reference proteome</keyword>
<comment type="similarity">
    <text evidence="2 10">Belongs to the disproportionating enzyme family.</text>
</comment>
<evidence type="ECO:0000313" key="11">
    <source>
        <dbReference type="EMBL" id="NYV27596.1"/>
    </source>
</evidence>
<dbReference type="AlphaFoldDB" id="A0A7Z0PE77"/>
<dbReference type="GO" id="GO:0004134">
    <property type="term" value="F:4-alpha-glucanotransferase activity"/>
    <property type="evidence" value="ECO:0007669"/>
    <property type="project" value="UniProtKB-EC"/>
</dbReference>
<organism evidence="11 12">
    <name type="scientific">Streptobacillus felis</name>
    <dbReference type="NCBI Taxonomy" id="1384509"/>
    <lineage>
        <taxon>Bacteria</taxon>
        <taxon>Fusobacteriati</taxon>
        <taxon>Fusobacteriota</taxon>
        <taxon>Fusobacteriia</taxon>
        <taxon>Fusobacteriales</taxon>
        <taxon>Leptotrichiaceae</taxon>
        <taxon>Streptobacillus</taxon>
    </lineage>
</organism>
<keyword evidence="6 10" id="KW-0808">Transferase</keyword>
<dbReference type="SUPFAM" id="SSF51445">
    <property type="entry name" value="(Trans)glycosidases"/>
    <property type="match status" value="1"/>
</dbReference>
<evidence type="ECO:0000256" key="8">
    <source>
        <dbReference type="ARBA" id="ARBA00031423"/>
    </source>
</evidence>
<evidence type="ECO:0000256" key="2">
    <source>
        <dbReference type="ARBA" id="ARBA00005684"/>
    </source>
</evidence>
<evidence type="ECO:0000256" key="7">
    <source>
        <dbReference type="ARBA" id="ARBA00023277"/>
    </source>
</evidence>
<dbReference type="InterPro" id="IPR003385">
    <property type="entry name" value="Glyco_hydro_77"/>
</dbReference>
<evidence type="ECO:0000256" key="9">
    <source>
        <dbReference type="ARBA" id="ARBA00031501"/>
    </source>
</evidence>
<dbReference type="Proteomes" id="UP000526184">
    <property type="component" value="Unassembled WGS sequence"/>
</dbReference>
<reference evidence="11 12" key="1">
    <citation type="submission" date="2020-05" db="EMBL/GenBank/DDBJ databases">
        <title>Streptobacillus felis strain LHL191014123.</title>
        <authorList>
            <person name="Fawzy A."/>
            <person name="Rau J."/>
            <person name="Risse K."/>
            <person name="Schauerte N."/>
            <person name="Geiger C."/>
            <person name="Blom J."/>
            <person name="Imirzalioglu C."/>
            <person name="Falgenhauer J."/>
            <person name="Bach A."/>
            <person name="Herden C."/>
            <person name="Eisenberg T."/>
        </authorList>
    </citation>
    <scope>NUCLEOTIDE SEQUENCE [LARGE SCALE GENOMIC DNA]</scope>
    <source>
        <strain evidence="11 12">LHL191014123</strain>
    </source>
</reference>
<dbReference type="Pfam" id="PF02446">
    <property type="entry name" value="Glyco_hydro_77"/>
    <property type="match status" value="1"/>
</dbReference>
<dbReference type="InterPro" id="IPR017853">
    <property type="entry name" value="GH"/>
</dbReference>
<accession>A0A7Z0PE77</accession>
<sequence length="498" mass="58672">MEQNFDYKHINKNRKSAIIMHISSLWSEYGIGNLGKEAYEFADFLKESGQFYWQILPTGPTGYGDSPYQAFSSFAGNPYFIDFRILKEEGLLKEEDYSNLDYGNNPDRVDFGKIYVTRKEVLYKAFENFKLIKDEKFEEFLDENFDWINDYALFMSLKEHFGNISWEDFPENIKNRDTDELEKFEVLLKNKIDYQKFIQYKFFEQYKKWKEYVNSLGIKIIGDMPIYVSPDSLEVWKDRELFLDDIVGGCPPDGFSAGGQKWGNPVYNWEKHQETGFKWWINRIEKTMKYIDVLRIDHFRGFESYWAVPKFDEDASNGKWVKAPGIELFEAVKEALGEIDIVAEDLGYTTIDVVEFREKTGFPGMKMLQFAFNPDNESDFLPHQTERNWAVYTGTHDSDTVKTWFEKANPVEVEFAKKYLHLIDPKDYVKGFIRAAWSSVANLAVAQIQDFLELGDEGRMNTPSTLGNWSWRVRKEMLTKELSDEIYDLTKIYFRLNK</sequence>
<evidence type="ECO:0000256" key="3">
    <source>
        <dbReference type="ARBA" id="ARBA00012560"/>
    </source>
</evidence>
<dbReference type="EC" id="2.4.1.25" evidence="3 10"/>
<dbReference type="Gene3D" id="3.20.20.80">
    <property type="entry name" value="Glycosidases"/>
    <property type="match status" value="1"/>
</dbReference>
<dbReference type="EMBL" id="JABMKT010000006">
    <property type="protein sequence ID" value="NYV27596.1"/>
    <property type="molecule type" value="Genomic_DNA"/>
</dbReference>
<evidence type="ECO:0000313" key="12">
    <source>
        <dbReference type="Proteomes" id="UP000526184"/>
    </source>
</evidence>
<dbReference type="NCBIfam" id="NF011080">
    <property type="entry name" value="PRK14508.1-3"/>
    <property type="match status" value="1"/>
</dbReference>
<evidence type="ECO:0000256" key="10">
    <source>
        <dbReference type="RuleBase" id="RU361207"/>
    </source>
</evidence>
<dbReference type="RefSeq" id="WP_180135540.1">
    <property type="nucleotide sequence ID" value="NZ_JABMKT010000006.1"/>
</dbReference>
<dbReference type="NCBIfam" id="TIGR00217">
    <property type="entry name" value="malQ"/>
    <property type="match status" value="1"/>
</dbReference>
<dbReference type="PANTHER" id="PTHR32438:SF5">
    <property type="entry name" value="4-ALPHA-GLUCANOTRANSFERASE DPE1, CHLOROPLASTIC_AMYLOPLASTIC"/>
    <property type="match status" value="1"/>
</dbReference>
<name>A0A7Z0PE77_9FUSO</name>
<proteinExistence type="inferred from homology"/>
<comment type="catalytic activity">
    <reaction evidence="1 10">
        <text>Transfers a segment of a (1-&gt;4)-alpha-D-glucan to a new position in an acceptor, which may be glucose or a (1-&gt;4)-alpha-D-glucan.</text>
        <dbReference type="EC" id="2.4.1.25"/>
    </reaction>
</comment>
<dbReference type="PANTHER" id="PTHR32438">
    <property type="entry name" value="4-ALPHA-GLUCANOTRANSFERASE DPE1, CHLOROPLASTIC/AMYLOPLASTIC"/>
    <property type="match status" value="1"/>
</dbReference>
<evidence type="ECO:0000256" key="1">
    <source>
        <dbReference type="ARBA" id="ARBA00000439"/>
    </source>
</evidence>
<keyword evidence="5 10" id="KW-0328">Glycosyltransferase</keyword>